<dbReference type="InterPro" id="IPR000847">
    <property type="entry name" value="LysR_HTH_N"/>
</dbReference>
<gene>
    <name evidence="7" type="primary">yafC</name>
    <name evidence="7" type="ORF">CCOS865_00121</name>
</gene>
<dbReference type="SUPFAM" id="SSF46785">
    <property type="entry name" value="Winged helix' DNA-binding domain"/>
    <property type="match status" value="1"/>
</dbReference>
<keyword evidence="3" id="KW-0238">DNA-binding</keyword>
<protein>
    <submittedName>
        <fullName evidence="7">Putative HTH-type transcriptional regulator YafC</fullName>
    </submittedName>
</protein>
<dbReference type="PANTHER" id="PTHR30579:SF3">
    <property type="entry name" value="TRANSCRIPTIONAL REGULATORY PROTEIN"/>
    <property type="match status" value="1"/>
</dbReference>
<evidence type="ECO:0000256" key="4">
    <source>
        <dbReference type="ARBA" id="ARBA00023163"/>
    </source>
</evidence>
<evidence type="ECO:0000256" key="3">
    <source>
        <dbReference type="ARBA" id="ARBA00023125"/>
    </source>
</evidence>
<feature type="compositionally biased region" description="Basic residues" evidence="5">
    <location>
        <begin position="335"/>
        <end position="344"/>
    </location>
</feature>
<dbReference type="Proteomes" id="UP000263595">
    <property type="component" value="Unassembled WGS sequence"/>
</dbReference>
<evidence type="ECO:0000259" key="6">
    <source>
        <dbReference type="PROSITE" id="PS50931"/>
    </source>
</evidence>
<dbReference type="PROSITE" id="PS50931">
    <property type="entry name" value="HTH_LYSR"/>
    <property type="match status" value="1"/>
</dbReference>
<dbReference type="SUPFAM" id="SSF53850">
    <property type="entry name" value="Periplasmic binding protein-like II"/>
    <property type="match status" value="1"/>
</dbReference>
<keyword evidence="2" id="KW-0805">Transcription regulation</keyword>
<feature type="compositionally biased region" description="Basic and acidic residues" evidence="5">
    <location>
        <begin position="345"/>
        <end position="354"/>
    </location>
</feature>
<name>A0A383RLD8_9PSED</name>
<evidence type="ECO:0000313" key="8">
    <source>
        <dbReference type="Proteomes" id="UP000263595"/>
    </source>
</evidence>
<reference evidence="8" key="1">
    <citation type="submission" date="2018-08" db="EMBL/GenBank/DDBJ databases">
        <authorList>
            <person name="Blom J."/>
        </authorList>
    </citation>
    <scope>NUCLEOTIDE SEQUENCE [LARGE SCALE GENOMIC DNA]</scope>
    <source>
        <strain evidence="8">CCOS 865</strain>
    </source>
</reference>
<dbReference type="Pfam" id="PF00126">
    <property type="entry name" value="HTH_1"/>
    <property type="match status" value="1"/>
</dbReference>
<dbReference type="InterPro" id="IPR005119">
    <property type="entry name" value="LysR_subst-bd"/>
</dbReference>
<dbReference type="AlphaFoldDB" id="A0A383RLD8"/>
<feature type="compositionally biased region" description="Basic and acidic residues" evidence="5">
    <location>
        <begin position="470"/>
        <end position="490"/>
    </location>
</feature>
<organism evidence="7 8">
    <name type="scientific">Pseudomonas reidholzensis</name>
    <dbReference type="NCBI Taxonomy" id="1785162"/>
    <lineage>
        <taxon>Bacteria</taxon>
        <taxon>Pseudomonadati</taxon>
        <taxon>Pseudomonadota</taxon>
        <taxon>Gammaproteobacteria</taxon>
        <taxon>Pseudomonadales</taxon>
        <taxon>Pseudomonadaceae</taxon>
        <taxon>Pseudomonas</taxon>
    </lineage>
</organism>
<keyword evidence="4" id="KW-0804">Transcription</keyword>
<dbReference type="GO" id="GO:0003677">
    <property type="term" value="F:DNA binding"/>
    <property type="evidence" value="ECO:0007669"/>
    <property type="project" value="UniProtKB-KW"/>
</dbReference>
<dbReference type="InterPro" id="IPR036390">
    <property type="entry name" value="WH_DNA-bd_sf"/>
</dbReference>
<keyword evidence="8" id="KW-1185">Reference proteome</keyword>
<feature type="region of interest" description="Disordered" evidence="5">
    <location>
        <begin position="303"/>
        <end position="369"/>
    </location>
</feature>
<feature type="region of interest" description="Disordered" evidence="5">
    <location>
        <begin position="383"/>
        <end position="422"/>
    </location>
</feature>
<dbReference type="Pfam" id="PF03466">
    <property type="entry name" value="LysR_substrate"/>
    <property type="match status" value="1"/>
</dbReference>
<dbReference type="PANTHER" id="PTHR30579">
    <property type="entry name" value="TRANSCRIPTIONAL REGULATOR"/>
    <property type="match status" value="1"/>
</dbReference>
<dbReference type="Gene3D" id="3.40.190.290">
    <property type="match status" value="1"/>
</dbReference>
<accession>A0A383RLD8</accession>
<dbReference type="InterPro" id="IPR050176">
    <property type="entry name" value="LTTR"/>
</dbReference>
<feature type="compositionally biased region" description="Basic and acidic residues" evidence="5">
    <location>
        <begin position="303"/>
        <end position="312"/>
    </location>
</feature>
<sequence>MFDWNDLRFFLELQRSGRLLTAAKRLNTTHSAVARHIENIEKSLGTALFVQHAQGYELTPSGQALLKHAEAMENVALLAQEEITQAITPLGKIRLGVTEGIGIMFFTPRIRALFERYPGLEVELVAVPRFVSILNREAEISIHLERPNADLLITRKLTDYRLALYASQDYLDRAPPLHTREDLARHSWIGYVDDLLFSQELLFLNSFCRAPNVVFRSTSVIAQQQAARAGLGIAVLPNYMARHDPQLRRVLPSETIQRSYWICTRRELHKSVRLRVVWDYLLALCAQEQAELLAEQSLAREHQRSTATDQRKQLLQARPGQSGSQRSGQQQADHRTRRKRRTHLPVHDTGEAGADHTAAGDQSDHRQRGGDDALHVEVGVAVQRGNDDKAAADPKQPREQSRGRAGDRQRTGAGQGPAQAALQRVEHARHDLPITTGRLAAQFARRFAPDAQAGVHQHCSEAEREWRIGQGVREHQAERRCGDTDQRNEQRGPIAHQALAQAQHRTDTGSQAHRQQPDRRRLDHAQAKPEDQQRHGENATAGTRQRQHCADQCAQPGA</sequence>
<dbReference type="Gene3D" id="1.10.10.10">
    <property type="entry name" value="Winged helix-like DNA-binding domain superfamily/Winged helix DNA-binding domain"/>
    <property type="match status" value="1"/>
</dbReference>
<proteinExistence type="inferred from homology"/>
<evidence type="ECO:0000313" key="7">
    <source>
        <dbReference type="EMBL" id="SYX87900.1"/>
    </source>
</evidence>
<feature type="compositionally biased region" description="Low complexity" evidence="5">
    <location>
        <begin position="320"/>
        <end position="331"/>
    </location>
</feature>
<comment type="similarity">
    <text evidence="1">Belongs to the LysR transcriptional regulatory family.</text>
</comment>
<evidence type="ECO:0000256" key="1">
    <source>
        <dbReference type="ARBA" id="ARBA00009437"/>
    </source>
</evidence>
<dbReference type="GO" id="GO:0003700">
    <property type="term" value="F:DNA-binding transcription factor activity"/>
    <property type="evidence" value="ECO:0007669"/>
    <property type="project" value="InterPro"/>
</dbReference>
<evidence type="ECO:0000256" key="2">
    <source>
        <dbReference type="ARBA" id="ARBA00023015"/>
    </source>
</evidence>
<dbReference type="InterPro" id="IPR036388">
    <property type="entry name" value="WH-like_DNA-bd_sf"/>
</dbReference>
<feature type="region of interest" description="Disordered" evidence="5">
    <location>
        <begin position="470"/>
        <end position="558"/>
    </location>
</feature>
<dbReference type="EMBL" id="UNOZ01000002">
    <property type="protein sequence ID" value="SYX87900.1"/>
    <property type="molecule type" value="Genomic_DNA"/>
</dbReference>
<evidence type="ECO:0000256" key="5">
    <source>
        <dbReference type="SAM" id="MobiDB-lite"/>
    </source>
</evidence>
<feature type="compositionally biased region" description="Basic and acidic residues" evidence="5">
    <location>
        <begin position="385"/>
        <end position="410"/>
    </location>
</feature>
<feature type="domain" description="HTH lysR-type" evidence="6">
    <location>
        <begin position="2"/>
        <end position="59"/>
    </location>
</feature>
<feature type="compositionally biased region" description="Basic and acidic residues" evidence="5">
    <location>
        <begin position="515"/>
        <end position="537"/>
    </location>
</feature>